<accession>A0A9D4GT27</accession>
<keyword evidence="2" id="KW-1185">Reference proteome</keyword>
<reference evidence="1" key="2">
    <citation type="submission" date="2020-11" db="EMBL/GenBank/DDBJ databases">
        <authorList>
            <person name="McCartney M.A."/>
            <person name="Auch B."/>
            <person name="Kono T."/>
            <person name="Mallez S."/>
            <person name="Becker A."/>
            <person name="Gohl D.M."/>
            <person name="Silverstein K.A.T."/>
            <person name="Koren S."/>
            <person name="Bechman K.B."/>
            <person name="Herman A."/>
            <person name="Abrahante J.E."/>
            <person name="Garbe J."/>
        </authorList>
    </citation>
    <scope>NUCLEOTIDE SEQUENCE</scope>
    <source>
        <strain evidence="1">Duluth1</strain>
        <tissue evidence="1">Whole animal</tissue>
    </source>
</reference>
<evidence type="ECO:0000313" key="2">
    <source>
        <dbReference type="Proteomes" id="UP000828390"/>
    </source>
</evidence>
<dbReference type="Proteomes" id="UP000828390">
    <property type="component" value="Unassembled WGS sequence"/>
</dbReference>
<dbReference type="AlphaFoldDB" id="A0A9D4GT27"/>
<comment type="caution">
    <text evidence="1">The sequence shown here is derived from an EMBL/GenBank/DDBJ whole genome shotgun (WGS) entry which is preliminary data.</text>
</comment>
<organism evidence="1 2">
    <name type="scientific">Dreissena polymorpha</name>
    <name type="common">Zebra mussel</name>
    <name type="synonym">Mytilus polymorpha</name>
    <dbReference type="NCBI Taxonomy" id="45954"/>
    <lineage>
        <taxon>Eukaryota</taxon>
        <taxon>Metazoa</taxon>
        <taxon>Spiralia</taxon>
        <taxon>Lophotrochozoa</taxon>
        <taxon>Mollusca</taxon>
        <taxon>Bivalvia</taxon>
        <taxon>Autobranchia</taxon>
        <taxon>Heteroconchia</taxon>
        <taxon>Euheterodonta</taxon>
        <taxon>Imparidentia</taxon>
        <taxon>Neoheterodontei</taxon>
        <taxon>Myida</taxon>
        <taxon>Dreissenoidea</taxon>
        <taxon>Dreissenidae</taxon>
        <taxon>Dreissena</taxon>
    </lineage>
</organism>
<name>A0A9D4GT27_DREPO</name>
<proteinExistence type="predicted"/>
<dbReference type="EMBL" id="JAIWYP010000005">
    <property type="protein sequence ID" value="KAH3822565.1"/>
    <property type="molecule type" value="Genomic_DNA"/>
</dbReference>
<protein>
    <submittedName>
        <fullName evidence="1">Uncharacterized protein</fullName>
    </submittedName>
</protein>
<reference evidence="1" key="1">
    <citation type="journal article" date="2019" name="bioRxiv">
        <title>The Genome of the Zebra Mussel, Dreissena polymorpha: A Resource for Invasive Species Research.</title>
        <authorList>
            <person name="McCartney M.A."/>
            <person name="Auch B."/>
            <person name="Kono T."/>
            <person name="Mallez S."/>
            <person name="Zhang Y."/>
            <person name="Obille A."/>
            <person name="Becker A."/>
            <person name="Abrahante J.E."/>
            <person name="Garbe J."/>
            <person name="Badalamenti J.P."/>
            <person name="Herman A."/>
            <person name="Mangelson H."/>
            <person name="Liachko I."/>
            <person name="Sullivan S."/>
            <person name="Sone E.D."/>
            <person name="Koren S."/>
            <person name="Silverstein K.A.T."/>
            <person name="Beckman K.B."/>
            <person name="Gohl D.M."/>
        </authorList>
    </citation>
    <scope>NUCLEOTIDE SEQUENCE</scope>
    <source>
        <strain evidence="1">Duluth1</strain>
        <tissue evidence="1">Whole animal</tissue>
    </source>
</reference>
<gene>
    <name evidence="1" type="ORF">DPMN_124349</name>
</gene>
<evidence type="ECO:0000313" key="1">
    <source>
        <dbReference type="EMBL" id="KAH3822565.1"/>
    </source>
</evidence>
<sequence>MAGARLSVSTPWQALDYQSLRHGNTSDRNDDVRYDVMSCSAVTKEISPTHDYCNRAYSAFRCFFNRPSVPTEVNDDDSN</sequence>